<dbReference type="InterPro" id="IPR011989">
    <property type="entry name" value="ARM-like"/>
</dbReference>
<feature type="domain" description="Interferon-related developmental regulator N-terminal" evidence="4">
    <location>
        <begin position="31"/>
        <end position="328"/>
    </location>
</feature>
<feature type="region of interest" description="Disordered" evidence="2">
    <location>
        <begin position="1"/>
        <end position="21"/>
    </location>
</feature>
<evidence type="ECO:0000313" key="6">
    <source>
        <dbReference type="Proteomes" id="UP001187531"/>
    </source>
</evidence>
<accession>A0AA88HTV1</accession>
<protein>
    <recommendedName>
        <fullName evidence="7">Interferon-related developmental regulator 1</fullName>
    </recommendedName>
</protein>
<comment type="caution">
    <text evidence="5">The sequence shown here is derived from an EMBL/GenBank/DDBJ whole genome shotgun (WGS) entry which is preliminary data.</text>
</comment>
<dbReference type="PANTHER" id="PTHR12354">
    <property type="entry name" value="INTERFERON-RELATED DEVELOPMENTAL REGULATOR"/>
    <property type="match status" value="1"/>
</dbReference>
<sequence length="433" mass="48926">MPQNRNLQKKTKKEIDSKLSSEDSLELNTEWTMNTNQSNIPDKIREKTEVEPSENNFVEEQLLAAIDLTSQKSQNGRIAAMKIISQLLSKKYLPSFAFNNLFTLQDCIVKGLKKGRSAEQKEAAKLASVLCFQIGATDGIETFYKELSPLFLTLVKSSDISLEVREQCCLTLGVLCFIALDAKDEIEQTMKILKNIYKTDDPNDSLQVSSLKCAALTSWCLLCTLLPAREVYESASSNILTLLELLESEDLNLRIEAGEAVALTYEMARQFDDDICLVGNLENEAKDDVESKLSKKLKQLANDSQKSRAKKERKLQRSTFRDILKAIESGKSPNVHIKFGHETLVLNSWSQKKRYEIFCDVLSSGIDLLLVENEILREVFELGLPLLKNSVLTKLSKRERHAVNAASLKMRTRSRQNNRANKMIERCSVSDSD</sequence>
<evidence type="ECO:0008006" key="7">
    <source>
        <dbReference type="Google" id="ProtNLM"/>
    </source>
</evidence>
<gene>
    <name evidence="5" type="ORF">QYM36_010295</name>
</gene>
<evidence type="ECO:0000256" key="1">
    <source>
        <dbReference type="ARBA" id="ARBA00008828"/>
    </source>
</evidence>
<dbReference type="AlphaFoldDB" id="A0AA88HTV1"/>
<feature type="domain" description="Interferon-related developmental regulator C-terminal" evidence="3">
    <location>
        <begin position="373"/>
        <end position="419"/>
    </location>
</feature>
<evidence type="ECO:0000259" key="4">
    <source>
        <dbReference type="Pfam" id="PF05004"/>
    </source>
</evidence>
<reference evidence="5" key="1">
    <citation type="submission" date="2023-07" db="EMBL/GenBank/DDBJ databases">
        <title>Chromosome-level genome assembly of Artemia franciscana.</title>
        <authorList>
            <person name="Jo E."/>
        </authorList>
    </citation>
    <scope>NUCLEOTIDE SEQUENCE</scope>
    <source>
        <tissue evidence="5">Whole body</tissue>
    </source>
</reference>
<dbReference type="PANTHER" id="PTHR12354:SF1">
    <property type="entry name" value="INTERFERON-RELATED DEVELOPMENTAL REGULATOR 1"/>
    <property type="match status" value="1"/>
</dbReference>
<dbReference type="InterPro" id="IPR039777">
    <property type="entry name" value="IFRD"/>
</dbReference>
<dbReference type="Pfam" id="PF04836">
    <property type="entry name" value="IFRD_C"/>
    <property type="match status" value="1"/>
</dbReference>
<evidence type="ECO:0000259" key="3">
    <source>
        <dbReference type="Pfam" id="PF04836"/>
    </source>
</evidence>
<name>A0AA88HTV1_ARTSF</name>
<dbReference type="InterPro" id="IPR006921">
    <property type="entry name" value="Interferon-rel_develop_reg_C"/>
</dbReference>
<evidence type="ECO:0000256" key="2">
    <source>
        <dbReference type="SAM" id="MobiDB-lite"/>
    </source>
</evidence>
<dbReference type="InterPro" id="IPR016024">
    <property type="entry name" value="ARM-type_fold"/>
</dbReference>
<evidence type="ECO:0000313" key="5">
    <source>
        <dbReference type="EMBL" id="KAK2715670.1"/>
    </source>
</evidence>
<dbReference type="Proteomes" id="UP001187531">
    <property type="component" value="Unassembled WGS sequence"/>
</dbReference>
<keyword evidence="6" id="KW-1185">Reference proteome</keyword>
<feature type="region of interest" description="Disordered" evidence="2">
    <location>
        <begin position="414"/>
        <end position="433"/>
    </location>
</feature>
<dbReference type="EMBL" id="JAVRJZ010000012">
    <property type="protein sequence ID" value="KAK2715670.1"/>
    <property type="molecule type" value="Genomic_DNA"/>
</dbReference>
<comment type="similarity">
    <text evidence="1">Belongs to the IFRD family.</text>
</comment>
<proteinExistence type="inferred from homology"/>
<dbReference type="Gene3D" id="1.25.10.10">
    <property type="entry name" value="Leucine-rich Repeat Variant"/>
    <property type="match status" value="1"/>
</dbReference>
<dbReference type="SUPFAM" id="SSF48371">
    <property type="entry name" value="ARM repeat"/>
    <property type="match status" value="1"/>
</dbReference>
<organism evidence="5 6">
    <name type="scientific">Artemia franciscana</name>
    <name type="common">Brine shrimp</name>
    <name type="synonym">Artemia sanfranciscana</name>
    <dbReference type="NCBI Taxonomy" id="6661"/>
    <lineage>
        <taxon>Eukaryota</taxon>
        <taxon>Metazoa</taxon>
        <taxon>Ecdysozoa</taxon>
        <taxon>Arthropoda</taxon>
        <taxon>Crustacea</taxon>
        <taxon>Branchiopoda</taxon>
        <taxon>Anostraca</taxon>
        <taxon>Artemiidae</taxon>
        <taxon>Artemia</taxon>
    </lineage>
</organism>
<dbReference type="Pfam" id="PF05004">
    <property type="entry name" value="IFRD"/>
    <property type="match status" value="1"/>
</dbReference>
<dbReference type="InterPro" id="IPR007701">
    <property type="entry name" value="Interferon-rel_develop_reg_N"/>
</dbReference>